<dbReference type="AlphaFoldDB" id="A0A6J5WQW2"/>
<evidence type="ECO:0000256" key="4">
    <source>
        <dbReference type="SAM" id="SignalP"/>
    </source>
</evidence>
<reference evidence="7" key="1">
    <citation type="journal article" date="2020" name="Genome Biol.">
        <title>Gamete binning: chromosome-level and haplotype-resolved genome assembly enabled by high-throughput single-cell sequencing of gamete genomes.</title>
        <authorList>
            <person name="Campoy J.A."/>
            <person name="Sun H."/>
            <person name="Goel M."/>
            <person name="Jiao W.-B."/>
            <person name="Folz-Donahue K."/>
            <person name="Wang N."/>
            <person name="Rubio M."/>
            <person name="Liu C."/>
            <person name="Kukat C."/>
            <person name="Ruiz D."/>
            <person name="Huettel B."/>
            <person name="Schneeberger K."/>
        </authorList>
    </citation>
    <scope>NUCLEOTIDE SEQUENCE [LARGE SCALE GENOMIC DNA]</scope>
    <source>
        <strain evidence="7">cv. Rojo Pasion</strain>
    </source>
</reference>
<keyword evidence="2" id="KW-1015">Disulfide bond</keyword>
<accession>A0A6J5WQW2</accession>
<evidence type="ECO:0000259" key="5">
    <source>
        <dbReference type="SMART" id="SM00856"/>
    </source>
</evidence>
<dbReference type="PANTHER" id="PTHR35357:SF8">
    <property type="entry name" value="OS01G0111000 PROTEIN"/>
    <property type="match status" value="1"/>
</dbReference>
<dbReference type="NCBIfam" id="TIGR01614">
    <property type="entry name" value="PME_inhib"/>
    <property type="match status" value="1"/>
</dbReference>
<evidence type="ECO:0000256" key="1">
    <source>
        <dbReference type="ARBA" id="ARBA00022729"/>
    </source>
</evidence>
<dbReference type="SMART" id="SM00856">
    <property type="entry name" value="PMEI"/>
    <property type="match status" value="1"/>
</dbReference>
<dbReference type="Proteomes" id="UP000507245">
    <property type="component" value="Unassembled WGS sequence"/>
</dbReference>
<dbReference type="PANTHER" id="PTHR35357">
    <property type="entry name" value="OS02G0537100 PROTEIN"/>
    <property type="match status" value="1"/>
</dbReference>
<evidence type="ECO:0000256" key="2">
    <source>
        <dbReference type="ARBA" id="ARBA00023157"/>
    </source>
</evidence>
<protein>
    <recommendedName>
        <fullName evidence="5">Pectinesterase inhibitor domain-containing protein</fullName>
    </recommendedName>
</protein>
<dbReference type="EMBL" id="CAEKKB010000003">
    <property type="protein sequence ID" value="CAB4302405.1"/>
    <property type="molecule type" value="Genomic_DNA"/>
</dbReference>
<feature type="signal peptide" evidence="4">
    <location>
        <begin position="1"/>
        <end position="25"/>
    </location>
</feature>
<gene>
    <name evidence="6" type="ORF">ORAREDHAP_LOCUS18172</name>
</gene>
<feature type="domain" description="Pectinesterase inhibitor" evidence="5">
    <location>
        <begin position="23"/>
        <end position="172"/>
    </location>
</feature>
<dbReference type="OrthoDB" id="1149667at2759"/>
<keyword evidence="7" id="KW-1185">Reference proteome</keyword>
<evidence type="ECO:0000313" key="6">
    <source>
        <dbReference type="EMBL" id="CAB4302405.1"/>
    </source>
</evidence>
<dbReference type="InterPro" id="IPR035513">
    <property type="entry name" value="Invertase/methylesterase_inhib"/>
</dbReference>
<evidence type="ECO:0000256" key="3">
    <source>
        <dbReference type="ARBA" id="ARBA00038471"/>
    </source>
</evidence>
<dbReference type="Pfam" id="PF04043">
    <property type="entry name" value="PMEI"/>
    <property type="match status" value="1"/>
</dbReference>
<dbReference type="SUPFAM" id="SSF101148">
    <property type="entry name" value="Plant invertase/pectin methylesterase inhibitor"/>
    <property type="match status" value="1"/>
</dbReference>
<dbReference type="GO" id="GO:0004857">
    <property type="term" value="F:enzyme inhibitor activity"/>
    <property type="evidence" value="ECO:0007669"/>
    <property type="project" value="InterPro"/>
</dbReference>
<name>A0A6J5WQW2_PRUAR</name>
<keyword evidence="1 4" id="KW-0732">Signal</keyword>
<proteinExistence type="inferred from homology"/>
<organism evidence="6 7">
    <name type="scientific">Prunus armeniaca</name>
    <name type="common">Apricot</name>
    <name type="synonym">Armeniaca vulgaris</name>
    <dbReference type="NCBI Taxonomy" id="36596"/>
    <lineage>
        <taxon>Eukaryota</taxon>
        <taxon>Viridiplantae</taxon>
        <taxon>Streptophyta</taxon>
        <taxon>Embryophyta</taxon>
        <taxon>Tracheophyta</taxon>
        <taxon>Spermatophyta</taxon>
        <taxon>Magnoliopsida</taxon>
        <taxon>eudicotyledons</taxon>
        <taxon>Gunneridae</taxon>
        <taxon>Pentapetalae</taxon>
        <taxon>rosids</taxon>
        <taxon>fabids</taxon>
        <taxon>Rosales</taxon>
        <taxon>Rosaceae</taxon>
        <taxon>Amygdaloideae</taxon>
        <taxon>Amygdaleae</taxon>
        <taxon>Prunus</taxon>
    </lineage>
</organism>
<evidence type="ECO:0000313" key="7">
    <source>
        <dbReference type="Proteomes" id="UP000507245"/>
    </source>
</evidence>
<dbReference type="CDD" id="cd14859">
    <property type="entry name" value="PMEI_like"/>
    <property type="match status" value="1"/>
</dbReference>
<feature type="chain" id="PRO_5026947602" description="Pectinesterase inhibitor domain-containing protein" evidence="4">
    <location>
        <begin position="26"/>
        <end position="188"/>
    </location>
</feature>
<comment type="similarity">
    <text evidence="3">Belongs to the PMEI family.</text>
</comment>
<dbReference type="Gene3D" id="1.20.140.40">
    <property type="entry name" value="Invertase/pectin methylesterase inhibitor family protein"/>
    <property type="match status" value="1"/>
</dbReference>
<sequence length="188" mass="20990">MRSLKWIIACLTLFVLSQSRVSVNADLVEETCRKTTNYGLCVSSLKSDPRSSTADVKGLARIALDQTLTNSVDTQARIVRLFNETSDEYIRKGLGTCKDEYDLGVGKITEATQNVILSHFVDARNDVADVADAVNTCEESFSRGGRWRQSPLTDRNNVIVRFAKFTGEIIAFLVECCNCKLCLWLDHN</sequence>
<dbReference type="InterPro" id="IPR006501">
    <property type="entry name" value="Pectinesterase_inhib_dom"/>
</dbReference>